<dbReference type="PROSITE" id="PS00463">
    <property type="entry name" value="ZN2_CY6_FUNGAL_1"/>
    <property type="match status" value="1"/>
</dbReference>
<dbReference type="InterPro" id="IPR051089">
    <property type="entry name" value="prtT"/>
</dbReference>
<accession>A0A8G0L1Z2</accession>
<dbReference type="GO" id="GO:0000981">
    <property type="term" value="F:DNA-binding transcription factor activity, RNA polymerase II-specific"/>
    <property type="evidence" value="ECO:0007669"/>
    <property type="project" value="InterPro"/>
</dbReference>
<dbReference type="GO" id="GO:0008270">
    <property type="term" value="F:zinc ion binding"/>
    <property type="evidence" value="ECO:0007669"/>
    <property type="project" value="InterPro"/>
</dbReference>
<dbReference type="InterPro" id="IPR036864">
    <property type="entry name" value="Zn2-C6_fun-type_DNA-bd_sf"/>
</dbReference>
<dbReference type="GO" id="GO:0005634">
    <property type="term" value="C:nucleus"/>
    <property type="evidence" value="ECO:0007669"/>
    <property type="project" value="UniProtKB-SubCell"/>
</dbReference>
<comment type="subcellular location">
    <subcellularLocation>
        <location evidence="1">Nucleus</location>
    </subcellularLocation>
</comment>
<name>A0A8G0L1Z2_9HYPO</name>
<evidence type="ECO:0000313" key="8">
    <source>
        <dbReference type="Proteomes" id="UP000826661"/>
    </source>
</evidence>
<keyword evidence="4" id="KW-0804">Transcription</keyword>
<keyword evidence="5" id="KW-0539">Nucleus</keyword>
<evidence type="ECO:0000313" key="7">
    <source>
        <dbReference type="EMBL" id="QYS92652.1"/>
    </source>
</evidence>
<evidence type="ECO:0000256" key="1">
    <source>
        <dbReference type="ARBA" id="ARBA00004123"/>
    </source>
</evidence>
<sequence>MARLEENDLSVMIGSPAAPSWRGGRVSTACVACHRLKMKCVRVGESACTRCQRAKRSCSARLPPYPDEFEVVVKTPKNFNAPKQPRVSKDACRRRVKSRHHNRRIAPANCDGHAVILRHDRRLIDDLPSIYLTAPILAVLGDNVVNDALDIDSHSVYSSVTSPSLSPSTMLSEGIDSPLSRPEMRQLLKIFCSRLLSSIPVFTKDDFKNPDLIIEQQPELIHSICYVTARYLPGGLSTVRLIYPKVLKFVQDKSAGAMWPGTADITSFRALVVLYAFSEIALPNIESPHSPYILPTQLLKTVTEIYGTQLGLHRSIDGARAMLSLPHDQWLSSASYKRYIYWLWLFTMSHHSAIIMRTPPSIRSDNSIKSAPELFAGINIEPRMRRLLGEVELCLLWEKANAADSTFGEWWCPSEKVASASSSPSTVVDIVTRDLASWRAKYASFIERGGYGIGLDFHYRYSQFCLSTYAVCHYTHVSDIDKRDLLVRTTLDHAVGMLSWLQKLSPVVRESLRYISDFAFVMILYACMFILQACESRYMPPEEKCKRLKAVATTAQLLVDLGIHSFHFPSIYGRLLQRQLGNLQPNVRDGLEEDVQLKSNSPETPGSIWAEYSNGKGDDWYQDDFGNQDDLFGEMLNLPRLDWFEALE</sequence>
<keyword evidence="3" id="KW-0238">DNA-binding</keyword>
<dbReference type="CDD" id="cd00067">
    <property type="entry name" value="GAL4"/>
    <property type="match status" value="1"/>
</dbReference>
<evidence type="ECO:0000256" key="2">
    <source>
        <dbReference type="ARBA" id="ARBA00023015"/>
    </source>
</evidence>
<dbReference type="InterPro" id="IPR001138">
    <property type="entry name" value="Zn2Cys6_DnaBD"/>
</dbReference>
<organism evidence="7 8">
    <name type="scientific">Trichoderma simmonsii</name>
    <dbReference type="NCBI Taxonomy" id="1491479"/>
    <lineage>
        <taxon>Eukaryota</taxon>
        <taxon>Fungi</taxon>
        <taxon>Dikarya</taxon>
        <taxon>Ascomycota</taxon>
        <taxon>Pezizomycotina</taxon>
        <taxon>Sordariomycetes</taxon>
        <taxon>Hypocreomycetidae</taxon>
        <taxon>Hypocreales</taxon>
        <taxon>Hypocreaceae</taxon>
        <taxon>Trichoderma</taxon>
    </lineage>
</organism>
<dbReference type="SUPFAM" id="SSF57701">
    <property type="entry name" value="Zn2/Cys6 DNA-binding domain"/>
    <property type="match status" value="1"/>
</dbReference>
<evidence type="ECO:0000256" key="5">
    <source>
        <dbReference type="ARBA" id="ARBA00023242"/>
    </source>
</evidence>
<dbReference type="GO" id="GO:0000976">
    <property type="term" value="F:transcription cis-regulatory region binding"/>
    <property type="evidence" value="ECO:0007669"/>
    <property type="project" value="TreeGrafter"/>
</dbReference>
<keyword evidence="8" id="KW-1185">Reference proteome</keyword>
<dbReference type="AlphaFoldDB" id="A0A8G0L1Z2"/>
<dbReference type="SMART" id="SM00066">
    <property type="entry name" value="GAL4"/>
    <property type="match status" value="1"/>
</dbReference>
<evidence type="ECO:0000259" key="6">
    <source>
        <dbReference type="PROSITE" id="PS00463"/>
    </source>
</evidence>
<evidence type="ECO:0000256" key="4">
    <source>
        <dbReference type="ARBA" id="ARBA00023163"/>
    </source>
</evidence>
<protein>
    <submittedName>
        <fullName evidence="7">Zn(2)-C6 fungal-type domain-containing protein</fullName>
    </submittedName>
</protein>
<dbReference type="PANTHER" id="PTHR31845:SF17">
    <property type="entry name" value="ZN(II)2CYS6 TRANSCRIPTION FACTOR (EUROFUNG)"/>
    <property type="match status" value="1"/>
</dbReference>
<dbReference type="CDD" id="cd12148">
    <property type="entry name" value="fungal_TF_MHR"/>
    <property type="match status" value="1"/>
</dbReference>
<reference evidence="7 8" key="1">
    <citation type="journal article" date="2021" name="BMC Genomics">
        <title>Telomere-to-telomere genome assembly of asparaginase-producing Trichoderma simmonsii.</title>
        <authorList>
            <person name="Chung D."/>
            <person name="Kwon Y.M."/>
            <person name="Yang Y."/>
        </authorList>
    </citation>
    <scope>NUCLEOTIDE SEQUENCE [LARGE SCALE GENOMIC DNA]</scope>
    <source>
        <strain evidence="7 8">GH-Sj1</strain>
    </source>
</reference>
<dbReference type="PANTHER" id="PTHR31845">
    <property type="entry name" value="FINGER DOMAIN PROTEIN, PUTATIVE-RELATED"/>
    <property type="match status" value="1"/>
</dbReference>
<proteinExistence type="predicted"/>
<dbReference type="Proteomes" id="UP000826661">
    <property type="component" value="Chromosome I"/>
</dbReference>
<gene>
    <name evidence="7" type="ORF">H0G86_000060</name>
</gene>
<keyword evidence="2" id="KW-0805">Transcription regulation</keyword>
<feature type="domain" description="Zn(2)-C6 fungal-type" evidence="6">
    <location>
        <begin position="29"/>
        <end position="58"/>
    </location>
</feature>
<dbReference type="EMBL" id="CP075864">
    <property type="protein sequence ID" value="QYS92652.1"/>
    <property type="molecule type" value="Genomic_DNA"/>
</dbReference>
<evidence type="ECO:0000256" key="3">
    <source>
        <dbReference type="ARBA" id="ARBA00023125"/>
    </source>
</evidence>